<evidence type="ECO:0000313" key="2">
    <source>
        <dbReference type="Proteomes" id="UP000001077"/>
    </source>
</evidence>
<accession>J0QS98</accession>
<evidence type="ECO:0000313" key="1">
    <source>
        <dbReference type="EMBL" id="EJF85924.1"/>
    </source>
</evidence>
<dbReference type="AlphaFoldDB" id="J0QS98"/>
<reference evidence="1 2" key="1">
    <citation type="submission" date="2012-03" db="EMBL/GenBank/DDBJ databases">
        <title>The Genome Sequence of Bartonella rattimassiliensis 15908.</title>
        <authorList>
            <consortium name="The Broad Institute Genome Sequencing Platform"/>
            <consortium name="The Broad Institute Genome Sequencing Center for Infectious Disease"/>
            <person name="Feldgarden M."/>
            <person name="Kirby J."/>
            <person name="Kosoy M."/>
            <person name="Birtles R."/>
            <person name="Probert W.S."/>
            <person name="Chiaraviglio L."/>
            <person name="Young S.K."/>
            <person name="Zeng Q."/>
            <person name="Gargeya S."/>
            <person name="Fitzgerald M."/>
            <person name="Haas B."/>
            <person name="Abouelleil A."/>
            <person name="Alvarado L."/>
            <person name="Arachchi H.M."/>
            <person name="Berlin A."/>
            <person name="Chapman S.B."/>
            <person name="Gearin G."/>
            <person name="Goldberg J."/>
            <person name="Griggs A."/>
            <person name="Gujja S."/>
            <person name="Hansen M."/>
            <person name="Heiman D."/>
            <person name="Howarth C."/>
            <person name="Larimer J."/>
            <person name="Lui A."/>
            <person name="MacDonald P.J.P."/>
            <person name="McCowen C."/>
            <person name="Montmayeur A."/>
            <person name="Murphy C."/>
            <person name="Neiman D."/>
            <person name="Pearson M."/>
            <person name="Priest M."/>
            <person name="Roberts A."/>
            <person name="Saif S."/>
            <person name="Shea T."/>
            <person name="Sisk P."/>
            <person name="Stolte C."/>
            <person name="Sykes S."/>
            <person name="Wortman J."/>
            <person name="Nusbaum C."/>
            <person name="Birren B."/>
        </authorList>
    </citation>
    <scope>NUCLEOTIDE SEQUENCE [LARGE SCALE GENOMIC DNA]</scope>
    <source>
        <strain evidence="1 2">15908</strain>
    </source>
</reference>
<protein>
    <submittedName>
        <fullName evidence="1">Uncharacterized protein</fullName>
    </submittedName>
</protein>
<comment type="caution">
    <text evidence="1">The sequence shown here is derived from an EMBL/GenBank/DDBJ whole genome shotgun (WGS) entry which is preliminary data.</text>
</comment>
<organism evidence="1 2">
    <name type="scientific">Bartonella rattimassiliensis 15908</name>
    <dbReference type="NCBI Taxonomy" id="1094556"/>
    <lineage>
        <taxon>Bacteria</taxon>
        <taxon>Pseudomonadati</taxon>
        <taxon>Pseudomonadota</taxon>
        <taxon>Alphaproteobacteria</taxon>
        <taxon>Hyphomicrobiales</taxon>
        <taxon>Bartonellaceae</taxon>
        <taxon>Bartonella</taxon>
    </lineage>
</organism>
<sequence>MCFYKALPFFLTFSNNFLNSAESCCEKFSKVLTNMLAVSLSNEAEDLIVKFFSMFVLLMLLESMKRIENIKLSLKKLSGF</sequence>
<keyword evidence="2" id="KW-1185">Reference proteome</keyword>
<gene>
    <name evidence="1" type="ORF">MCY_00938</name>
</gene>
<dbReference type="HOGENOM" id="CLU_2582591_0_0_5"/>
<dbReference type="EMBL" id="AILY01000021">
    <property type="protein sequence ID" value="EJF85924.1"/>
    <property type="molecule type" value="Genomic_DNA"/>
</dbReference>
<dbReference type="Proteomes" id="UP000001077">
    <property type="component" value="Unassembled WGS sequence"/>
</dbReference>
<proteinExistence type="predicted"/>
<name>J0QS98_9HYPH</name>